<name>A0AA38MAA0_9CUCU</name>
<proteinExistence type="predicted"/>
<evidence type="ECO:0000313" key="1">
    <source>
        <dbReference type="EMBL" id="KAJ3648834.1"/>
    </source>
</evidence>
<dbReference type="AlphaFoldDB" id="A0AA38MAA0"/>
<gene>
    <name evidence="1" type="ORF">Zmor_020606</name>
</gene>
<sequence>MLWYAGIIYQFSRAQRYMAQHRRRSFASQRLGVAGGGWPRLDGEEARDHLRDVASFAALQEPGSGGGVVRGLLGGGGEPLHIDPPPLCGPDRANKFIIVLLLRINYIKFVCSHVLCYLFARIMVATYSKSELHINSMNCWKLRQGRYAKLYLQRFQSHKEGLTLKQHCMIS</sequence>
<evidence type="ECO:0000313" key="2">
    <source>
        <dbReference type="Proteomes" id="UP001168821"/>
    </source>
</evidence>
<protein>
    <submittedName>
        <fullName evidence="1">Uncharacterized protein</fullName>
    </submittedName>
</protein>
<reference evidence="1" key="1">
    <citation type="journal article" date="2023" name="G3 (Bethesda)">
        <title>Whole genome assemblies of Zophobas morio and Tenebrio molitor.</title>
        <authorList>
            <person name="Kaur S."/>
            <person name="Stinson S.A."/>
            <person name="diCenzo G.C."/>
        </authorList>
    </citation>
    <scope>NUCLEOTIDE SEQUENCE</scope>
    <source>
        <strain evidence="1">QUZm001</strain>
    </source>
</reference>
<keyword evidence="2" id="KW-1185">Reference proteome</keyword>
<dbReference type="EMBL" id="JALNTZ010000006">
    <property type="protein sequence ID" value="KAJ3648834.1"/>
    <property type="molecule type" value="Genomic_DNA"/>
</dbReference>
<accession>A0AA38MAA0</accession>
<dbReference type="Proteomes" id="UP001168821">
    <property type="component" value="Unassembled WGS sequence"/>
</dbReference>
<organism evidence="1 2">
    <name type="scientific">Zophobas morio</name>
    <dbReference type="NCBI Taxonomy" id="2755281"/>
    <lineage>
        <taxon>Eukaryota</taxon>
        <taxon>Metazoa</taxon>
        <taxon>Ecdysozoa</taxon>
        <taxon>Arthropoda</taxon>
        <taxon>Hexapoda</taxon>
        <taxon>Insecta</taxon>
        <taxon>Pterygota</taxon>
        <taxon>Neoptera</taxon>
        <taxon>Endopterygota</taxon>
        <taxon>Coleoptera</taxon>
        <taxon>Polyphaga</taxon>
        <taxon>Cucujiformia</taxon>
        <taxon>Tenebrionidae</taxon>
        <taxon>Zophobas</taxon>
    </lineage>
</organism>
<comment type="caution">
    <text evidence="1">The sequence shown here is derived from an EMBL/GenBank/DDBJ whole genome shotgun (WGS) entry which is preliminary data.</text>
</comment>